<proteinExistence type="predicted"/>
<dbReference type="OMA" id="AADWKWW"/>
<gene>
    <name evidence="8" type="primary">pnkp</name>
</gene>
<dbReference type="GO" id="GO:0046404">
    <property type="term" value="F:ATP-dependent polydeoxyribonucleotide 5'-hydroxyl-kinase activity"/>
    <property type="evidence" value="ECO:0007669"/>
    <property type="project" value="InterPro"/>
</dbReference>
<keyword evidence="3" id="KW-0378">Hydrolase</keyword>
<dbReference type="GO" id="GO:0005634">
    <property type="term" value="C:nucleus"/>
    <property type="evidence" value="ECO:0007669"/>
    <property type="project" value="UniProtKB-SubCell"/>
</dbReference>
<feature type="compositionally biased region" description="Basic and acidic residues" evidence="6">
    <location>
        <begin position="190"/>
        <end position="206"/>
    </location>
</feature>
<feature type="domain" description="PNK FHA" evidence="7">
    <location>
        <begin position="3"/>
        <end position="69"/>
    </location>
</feature>
<evidence type="ECO:0000256" key="1">
    <source>
        <dbReference type="ARBA" id="ARBA00004123"/>
    </source>
</evidence>
<reference evidence="8" key="3">
    <citation type="submission" date="2025-09" db="UniProtKB">
        <authorList>
            <consortium name="Ensembl"/>
        </authorList>
    </citation>
    <scope>IDENTIFICATION</scope>
</reference>
<dbReference type="GO" id="GO:0003690">
    <property type="term" value="F:double-stranded DNA binding"/>
    <property type="evidence" value="ECO:0007669"/>
    <property type="project" value="TreeGrafter"/>
</dbReference>
<dbReference type="InParanoid" id="A0A671TJL4"/>
<keyword evidence="4" id="KW-0234">DNA repair</keyword>
<feature type="region of interest" description="Disordered" evidence="6">
    <location>
        <begin position="103"/>
        <end position="224"/>
    </location>
</feature>
<dbReference type="CTD" id="11284"/>
<dbReference type="InterPro" id="IPR041388">
    <property type="entry name" value="FHA_2"/>
</dbReference>
<evidence type="ECO:0000256" key="4">
    <source>
        <dbReference type="ARBA" id="ARBA00023204"/>
    </source>
</evidence>
<reference evidence="8" key="2">
    <citation type="submission" date="2025-08" db="UniProtKB">
        <authorList>
            <consortium name="Ensembl"/>
        </authorList>
    </citation>
    <scope>IDENTIFICATION</scope>
</reference>
<dbReference type="Pfam" id="PF08645">
    <property type="entry name" value="PNK3P"/>
    <property type="match status" value="1"/>
</dbReference>
<evidence type="ECO:0000259" key="7">
    <source>
        <dbReference type="Pfam" id="PF17913"/>
    </source>
</evidence>
<dbReference type="GeneTree" id="ENSGT00940000159302"/>
<evidence type="ECO:0000256" key="2">
    <source>
        <dbReference type="ARBA" id="ARBA00022763"/>
    </source>
</evidence>
<dbReference type="Gene3D" id="3.40.50.1000">
    <property type="entry name" value="HAD superfamily/HAD-like"/>
    <property type="match status" value="1"/>
</dbReference>
<sequence>MSCTLVSADGARVSLEDGRAVILGRGPDTGVADKKCSRHQVKVVACFADQDAVVTQLGPNPSFLDGEQLVRGQSGKLTHGGTLYLVNQSHPFKLQYSLSSNGAASSTARTGLKATDKTKGGLNGKEKEAQSSPNPKRSLKDFFPTSPMKRSKRQLSPDKGHPAVKRQRRNVEASDGQMKEEEEEEEERLAEEKLKQLQELAEKSTTERSNSAQASSSSSSSKGCLRSNWQQIGNLMLYTAAGVKGSDKIAGFDIDGCIITTKSGKVFPTGPDDWKILYHEIQPRLASLLRKGYKVVFFTNQMGIARGKLRPEVFKSKVEDILTRLQLPVQVFVAAGPGIYRKPVMGMWNHLCEKANDGVTVDQKQSFYVGDAAGRPENWAPGKKKKDFSSSDRLFALNIGLEFHTPEEYFLGWKRALFNLPNFDPRKIDSTAKLYDPPSASLTSGQTEVIVAVGFPASGKSTFFHTHVIPKGYVYVNRDTLGSWQNCVSACERALKEGRSVAVDNTNPDPESRKRYVDVAKAAGVPCRCFQFSASLEQAKHNNRFREMTPSNSKHAKVNDMVFHSYKKHFVPPALSEGFSEILQVHFVPDFKDSQSETLFRQFSEG</sequence>
<keyword evidence="5" id="KW-0539">Nucleus</keyword>
<dbReference type="SUPFAM" id="SSF56784">
    <property type="entry name" value="HAD-like"/>
    <property type="match status" value="1"/>
</dbReference>
<accession>A0A671TJL4</accession>
<dbReference type="NCBIfam" id="TIGR01662">
    <property type="entry name" value="HAD-SF-IIIA"/>
    <property type="match status" value="1"/>
</dbReference>
<organism evidence="8 9">
    <name type="scientific">Sparus aurata</name>
    <name type="common">Gilthead sea bream</name>
    <dbReference type="NCBI Taxonomy" id="8175"/>
    <lineage>
        <taxon>Eukaryota</taxon>
        <taxon>Metazoa</taxon>
        <taxon>Chordata</taxon>
        <taxon>Craniata</taxon>
        <taxon>Vertebrata</taxon>
        <taxon>Euteleostomi</taxon>
        <taxon>Actinopterygii</taxon>
        <taxon>Neopterygii</taxon>
        <taxon>Teleostei</taxon>
        <taxon>Neoteleostei</taxon>
        <taxon>Acanthomorphata</taxon>
        <taxon>Eupercaria</taxon>
        <taxon>Spariformes</taxon>
        <taxon>Sparidae</taxon>
        <taxon>Sparus</taxon>
    </lineage>
</organism>
<dbReference type="PANTHER" id="PTHR12083">
    <property type="entry name" value="BIFUNCTIONAL POLYNUCLEOTIDE PHOSPHATASE/KINASE"/>
    <property type="match status" value="1"/>
</dbReference>
<feature type="compositionally biased region" description="Acidic residues" evidence="6">
    <location>
        <begin position="180"/>
        <end position="189"/>
    </location>
</feature>
<dbReference type="NCBIfam" id="TIGR01663">
    <property type="entry name" value="PNK-3'Pase"/>
    <property type="match status" value="1"/>
</dbReference>
<dbReference type="InterPro" id="IPR013954">
    <property type="entry name" value="PNK3P"/>
</dbReference>
<evidence type="ECO:0000256" key="5">
    <source>
        <dbReference type="ARBA" id="ARBA00023242"/>
    </source>
</evidence>
<dbReference type="Proteomes" id="UP000472265">
    <property type="component" value="Chromosome 2"/>
</dbReference>
<dbReference type="Pfam" id="PF13671">
    <property type="entry name" value="AAA_33"/>
    <property type="match status" value="1"/>
</dbReference>
<evidence type="ECO:0000256" key="3">
    <source>
        <dbReference type="ARBA" id="ARBA00022801"/>
    </source>
</evidence>
<keyword evidence="2" id="KW-0227">DNA damage</keyword>
<dbReference type="InterPro" id="IPR023214">
    <property type="entry name" value="HAD_sf"/>
</dbReference>
<dbReference type="NCBIfam" id="TIGR01664">
    <property type="entry name" value="DNA-3'-Pase"/>
    <property type="match status" value="1"/>
</dbReference>
<reference evidence="8" key="1">
    <citation type="submission" date="2021-04" db="EMBL/GenBank/DDBJ databases">
        <authorList>
            <consortium name="Wellcome Sanger Institute Data Sharing"/>
        </authorList>
    </citation>
    <scope>NUCLEOTIDE SEQUENCE [LARGE SCALE GENOMIC DNA]</scope>
</reference>
<keyword evidence="9" id="KW-1185">Reference proteome</keyword>
<dbReference type="OrthoDB" id="19045at2759"/>
<dbReference type="InterPro" id="IPR006550">
    <property type="entry name" value="PNKP"/>
</dbReference>
<dbReference type="GeneID" id="115566102"/>
<dbReference type="Gene3D" id="2.60.200.20">
    <property type="match status" value="1"/>
</dbReference>
<dbReference type="GO" id="GO:0046403">
    <property type="term" value="F:polynucleotide 3'-phosphatase activity"/>
    <property type="evidence" value="ECO:0007669"/>
    <property type="project" value="InterPro"/>
</dbReference>
<protein>
    <submittedName>
        <fullName evidence="8">Polynucleotide kinase 3'-phosphatase</fullName>
    </submittedName>
</protein>
<evidence type="ECO:0000313" key="9">
    <source>
        <dbReference type="Proteomes" id="UP000472265"/>
    </source>
</evidence>
<dbReference type="CDD" id="cd01625">
    <property type="entry name" value="HAD_PNP"/>
    <property type="match status" value="1"/>
</dbReference>
<dbReference type="GO" id="GO:0006281">
    <property type="term" value="P:DNA repair"/>
    <property type="evidence" value="ECO:0007669"/>
    <property type="project" value="UniProtKB-KW"/>
</dbReference>
<name>A0A671TJL4_SPAAU</name>
<feature type="compositionally biased region" description="Basic and acidic residues" evidence="6">
    <location>
        <begin position="114"/>
        <end position="129"/>
    </location>
</feature>
<dbReference type="RefSeq" id="XP_030247695.1">
    <property type="nucleotide sequence ID" value="XM_030391835.1"/>
</dbReference>
<dbReference type="InterPro" id="IPR008984">
    <property type="entry name" value="SMAD_FHA_dom_sf"/>
</dbReference>
<dbReference type="InterPro" id="IPR006551">
    <property type="entry name" value="Polynucleotide_phosphatase"/>
</dbReference>
<dbReference type="FunFam" id="3.40.50.1000:FF:000078">
    <property type="entry name" value="Bifunctional polynucleotide phosphatase/kinase"/>
    <property type="match status" value="1"/>
</dbReference>
<dbReference type="Ensembl" id="ENSSAUT00010001548.1">
    <property type="protein sequence ID" value="ENSSAUP00010001491.1"/>
    <property type="gene ID" value="ENSSAUG00010000732.1"/>
</dbReference>
<evidence type="ECO:0000313" key="8">
    <source>
        <dbReference type="Ensembl" id="ENSSAUP00010001491.1"/>
    </source>
</evidence>
<dbReference type="Pfam" id="PF17913">
    <property type="entry name" value="FHA_2"/>
    <property type="match status" value="1"/>
</dbReference>
<feature type="compositionally biased region" description="Low complexity" evidence="6">
    <location>
        <begin position="209"/>
        <end position="221"/>
    </location>
</feature>
<dbReference type="InterPro" id="IPR027417">
    <property type="entry name" value="P-loop_NTPase"/>
</dbReference>
<dbReference type="AlphaFoldDB" id="A0A671TJL4"/>
<dbReference type="InterPro" id="IPR036412">
    <property type="entry name" value="HAD-like_sf"/>
</dbReference>
<dbReference type="FunFam" id="3.40.50.300:FF:000737">
    <property type="entry name" value="Bifunctional polynucleotide phosphatase/kinase"/>
    <property type="match status" value="1"/>
</dbReference>
<dbReference type="Gene3D" id="3.40.50.300">
    <property type="entry name" value="P-loop containing nucleotide triphosphate hydrolases"/>
    <property type="match status" value="1"/>
</dbReference>
<dbReference type="SUPFAM" id="SSF52540">
    <property type="entry name" value="P-loop containing nucleoside triphosphate hydrolases"/>
    <property type="match status" value="1"/>
</dbReference>
<evidence type="ECO:0000256" key="6">
    <source>
        <dbReference type="SAM" id="MobiDB-lite"/>
    </source>
</evidence>
<dbReference type="PANTHER" id="PTHR12083:SF9">
    <property type="entry name" value="BIFUNCTIONAL POLYNUCLEOTIDE PHOSPHATASE_KINASE"/>
    <property type="match status" value="1"/>
</dbReference>
<dbReference type="InterPro" id="IPR006549">
    <property type="entry name" value="HAD-SF_hydro_IIIA"/>
</dbReference>
<dbReference type="SUPFAM" id="SSF49879">
    <property type="entry name" value="SMAD/FHA domain"/>
    <property type="match status" value="1"/>
</dbReference>
<comment type="subcellular location">
    <subcellularLocation>
        <location evidence="1">Nucleus</location>
    </subcellularLocation>
</comment>